<sequence>MLALANNNSNRGPMNAAIAALDDVNQHELTGILQYFLRLKPTASVEQFRYCITVLEFLARCGIPEKFPADGAIVKAFVDKVLLSAWNRMDMKKPNREKIFQTYEALWKLVLPEAAVRAIRAHEGQWVEIADKVTLVHDAGELGKAMFGEITSCVLAEKADVKISQDIEALLAQEGQVTMAKINKARKETVAALATMGLGSLPERRKITLKYRECSYDGKVTCIGDEVEQRYWTRIRAQCAAQRLIPGLFCEDQLVDTAVGKEVDFHPGVYSKAKSARESANEGMAEQENTDGKAVAAYLERSEKSLIALDTMWKSTDHQWMLSMVGKAGEQRLLDKSLAIIPGKGEKKKKLTEVAKEMCLLLSSDLAKFCSDTARGNLQSVIDSVSLMVSGKPLNFQNKGNEFVNRFLAKAAGLVSSGTGANAKYGKEAVVALLAGLQEKPQPVALEELDDVVVYQWLLDKPQRDKVKQLEALAVAAVGGAPKASSAAGPSAGSASPSAAAPKKAARKGKSELEKAMAMFGGGL</sequence>
<protein>
    <submittedName>
        <fullName evidence="2">Uncharacterized protein</fullName>
    </submittedName>
</protein>
<dbReference type="EMBL" id="CAUYUJ010022182">
    <property type="protein sequence ID" value="CAK0909366.1"/>
    <property type="molecule type" value="Genomic_DNA"/>
</dbReference>
<evidence type="ECO:0000313" key="3">
    <source>
        <dbReference type="Proteomes" id="UP001189429"/>
    </source>
</evidence>
<evidence type="ECO:0000313" key="2">
    <source>
        <dbReference type="EMBL" id="CAK0909366.1"/>
    </source>
</evidence>
<gene>
    <name evidence="2" type="ORF">PCOR1329_LOCUS83800</name>
</gene>
<comment type="caution">
    <text evidence="2">The sequence shown here is derived from an EMBL/GenBank/DDBJ whole genome shotgun (WGS) entry which is preliminary data.</text>
</comment>
<name>A0ABN9Y9K4_9DINO</name>
<feature type="region of interest" description="Disordered" evidence="1">
    <location>
        <begin position="482"/>
        <end position="512"/>
    </location>
</feature>
<organism evidence="2 3">
    <name type="scientific">Prorocentrum cordatum</name>
    <dbReference type="NCBI Taxonomy" id="2364126"/>
    <lineage>
        <taxon>Eukaryota</taxon>
        <taxon>Sar</taxon>
        <taxon>Alveolata</taxon>
        <taxon>Dinophyceae</taxon>
        <taxon>Prorocentrales</taxon>
        <taxon>Prorocentraceae</taxon>
        <taxon>Prorocentrum</taxon>
    </lineage>
</organism>
<dbReference type="Proteomes" id="UP001189429">
    <property type="component" value="Unassembled WGS sequence"/>
</dbReference>
<reference evidence="2" key="1">
    <citation type="submission" date="2023-10" db="EMBL/GenBank/DDBJ databases">
        <authorList>
            <person name="Chen Y."/>
            <person name="Shah S."/>
            <person name="Dougan E. K."/>
            <person name="Thang M."/>
            <person name="Chan C."/>
        </authorList>
    </citation>
    <scope>NUCLEOTIDE SEQUENCE [LARGE SCALE GENOMIC DNA]</scope>
</reference>
<proteinExistence type="predicted"/>
<feature type="compositionally biased region" description="Low complexity" evidence="1">
    <location>
        <begin position="482"/>
        <end position="503"/>
    </location>
</feature>
<keyword evidence="3" id="KW-1185">Reference proteome</keyword>
<evidence type="ECO:0000256" key="1">
    <source>
        <dbReference type="SAM" id="MobiDB-lite"/>
    </source>
</evidence>
<accession>A0ABN9Y9K4</accession>